<dbReference type="Gene3D" id="3.40.50.300">
    <property type="entry name" value="P-loop containing nucleotide triphosphate hydrolases"/>
    <property type="match status" value="1"/>
</dbReference>
<dbReference type="EMBL" id="JABBWG010000042">
    <property type="protein sequence ID" value="KAG1807682.1"/>
    <property type="molecule type" value="Genomic_DNA"/>
</dbReference>
<accession>A0A9P7J861</accession>
<evidence type="ECO:0000259" key="2">
    <source>
        <dbReference type="Pfam" id="PF00270"/>
    </source>
</evidence>
<feature type="non-terminal residue" evidence="3">
    <location>
        <position position="1"/>
    </location>
</feature>
<feature type="transmembrane region" description="Helical" evidence="1">
    <location>
        <begin position="16"/>
        <end position="37"/>
    </location>
</feature>
<comment type="caution">
    <text evidence="3">The sequence shown here is derived from an EMBL/GenBank/DDBJ whole genome shotgun (WGS) entry which is preliminary data.</text>
</comment>
<dbReference type="SUPFAM" id="SSF52540">
    <property type="entry name" value="P-loop containing nucleoside triphosphate hydrolases"/>
    <property type="match status" value="1"/>
</dbReference>
<organism evidence="3 4">
    <name type="scientific">Suillus subaureus</name>
    <dbReference type="NCBI Taxonomy" id="48587"/>
    <lineage>
        <taxon>Eukaryota</taxon>
        <taxon>Fungi</taxon>
        <taxon>Dikarya</taxon>
        <taxon>Basidiomycota</taxon>
        <taxon>Agaricomycotina</taxon>
        <taxon>Agaricomycetes</taxon>
        <taxon>Agaricomycetidae</taxon>
        <taxon>Boletales</taxon>
        <taxon>Suillineae</taxon>
        <taxon>Suillaceae</taxon>
        <taxon>Suillus</taxon>
    </lineage>
</organism>
<dbReference type="Pfam" id="PF00270">
    <property type="entry name" value="DEAD"/>
    <property type="match status" value="1"/>
</dbReference>
<keyword evidence="1" id="KW-0472">Membrane</keyword>
<keyword evidence="4" id="KW-1185">Reference proteome</keyword>
<evidence type="ECO:0000313" key="3">
    <source>
        <dbReference type="EMBL" id="KAG1807682.1"/>
    </source>
</evidence>
<dbReference type="GO" id="GO:0003676">
    <property type="term" value="F:nucleic acid binding"/>
    <property type="evidence" value="ECO:0007669"/>
    <property type="project" value="InterPro"/>
</dbReference>
<sequence length="83" mass="9029">DVIMISATGSGKTLNFWLLLLFNGDGIMVLITPLNIIGDENYNELKEIGINAINLTMSMATEDVYWVSEGTLTVKTGSCSDEL</sequence>
<evidence type="ECO:0000313" key="4">
    <source>
        <dbReference type="Proteomes" id="UP000807769"/>
    </source>
</evidence>
<protein>
    <recommendedName>
        <fullName evidence="2">DEAD/DEAH-box helicase domain-containing protein</fullName>
    </recommendedName>
</protein>
<dbReference type="AlphaFoldDB" id="A0A9P7J861"/>
<dbReference type="Proteomes" id="UP000807769">
    <property type="component" value="Unassembled WGS sequence"/>
</dbReference>
<dbReference type="RefSeq" id="XP_041188216.1">
    <property type="nucleotide sequence ID" value="XM_041331644.1"/>
</dbReference>
<dbReference type="GO" id="GO:0005524">
    <property type="term" value="F:ATP binding"/>
    <property type="evidence" value="ECO:0007669"/>
    <property type="project" value="InterPro"/>
</dbReference>
<evidence type="ECO:0000256" key="1">
    <source>
        <dbReference type="SAM" id="Phobius"/>
    </source>
</evidence>
<name>A0A9P7J861_9AGAM</name>
<feature type="domain" description="DEAD/DEAH-box helicase" evidence="2">
    <location>
        <begin position="1"/>
        <end position="58"/>
    </location>
</feature>
<proteinExistence type="predicted"/>
<dbReference type="GeneID" id="64625661"/>
<gene>
    <name evidence="3" type="ORF">BJ212DRAFT_1281800</name>
</gene>
<dbReference type="InterPro" id="IPR011545">
    <property type="entry name" value="DEAD/DEAH_box_helicase_dom"/>
</dbReference>
<keyword evidence="1" id="KW-1133">Transmembrane helix</keyword>
<keyword evidence="1" id="KW-0812">Transmembrane</keyword>
<dbReference type="OrthoDB" id="10261556at2759"/>
<reference evidence="3" key="1">
    <citation type="journal article" date="2020" name="New Phytol.">
        <title>Comparative genomics reveals dynamic genome evolution in host specialist ectomycorrhizal fungi.</title>
        <authorList>
            <person name="Lofgren L.A."/>
            <person name="Nguyen N.H."/>
            <person name="Vilgalys R."/>
            <person name="Ruytinx J."/>
            <person name="Liao H.L."/>
            <person name="Branco S."/>
            <person name="Kuo A."/>
            <person name="LaButti K."/>
            <person name="Lipzen A."/>
            <person name="Andreopoulos W."/>
            <person name="Pangilinan J."/>
            <person name="Riley R."/>
            <person name="Hundley H."/>
            <person name="Na H."/>
            <person name="Barry K."/>
            <person name="Grigoriev I.V."/>
            <person name="Stajich J.E."/>
            <person name="Kennedy P.G."/>
        </authorList>
    </citation>
    <scope>NUCLEOTIDE SEQUENCE</scope>
    <source>
        <strain evidence="3">MN1</strain>
    </source>
</reference>
<dbReference type="InterPro" id="IPR027417">
    <property type="entry name" value="P-loop_NTPase"/>
</dbReference>